<evidence type="ECO:0000313" key="3">
    <source>
        <dbReference type="Proteomes" id="UP001218895"/>
    </source>
</evidence>
<dbReference type="Pfam" id="PF01609">
    <property type="entry name" value="DDE_Tnp_1"/>
    <property type="match status" value="1"/>
</dbReference>
<feature type="domain" description="Transposase IS4-like" evidence="1">
    <location>
        <begin position="101"/>
        <end position="272"/>
    </location>
</feature>
<dbReference type="InterPro" id="IPR053520">
    <property type="entry name" value="Transposase_Tn903"/>
</dbReference>
<sequence length="278" mass="32698">MKISQEIIKESRVPLRSSIFSKKKFNQHQLLSLIILKEEIGIDYRDFCDILEILTPIRELLDLKEIPHFTTLHKFFTRFSGLLFNRILAKTIRKLLQKGTQIPVTSIDATGFTSAYASHYYSNRIGKTRKTFVKTSIAVDSKSLLILGWKFSKNPVNDRRHAKSLINQTQRVTKSQCFTMDKGYDAEWLHEYIRDSIGADSQIPVRKWGGMIHSGKYRFEMFDNLDREKYGQRNLVECAFSMIKRKYGDTLRSRKYYNQLKEIKIRIVLHNMLLEKCE</sequence>
<dbReference type="KEGG" id="manq:L1994_05285"/>
<dbReference type="InterPro" id="IPR002559">
    <property type="entry name" value="Transposase_11"/>
</dbReference>
<accession>A0AAF0FQF5</accession>
<dbReference type="GO" id="GO:0003677">
    <property type="term" value="F:DNA binding"/>
    <property type="evidence" value="ECO:0007669"/>
    <property type="project" value="InterPro"/>
</dbReference>
<gene>
    <name evidence="2" type="ORF">L1994_05285</name>
</gene>
<keyword evidence="3" id="KW-1185">Reference proteome</keyword>
<dbReference type="EMBL" id="CP091092">
    <property type="protein sequence ID" value="WFN37800.1"/>
    <property type="molecule type" value="Genomic_DNA"/>
</dbReference>
<dbReference type="GO" id="GO:0006313">
    <property type="term" value="P:DNA transposition"/>
    <property type="evidence" value="ECO:0007669"/>
    <property type="project" value="InterPro"/>
</dbReference>
<dbReference type="NCBIfam" id="NF033579">
    <property type="entry name" value="transpos_IS5_2"/>
    <property type="match status" value="1"/>
</dbReference>
<dbReference type="InterPro" id="IPR053172">
    <property type="entry name" value="Tn903_transposase"/>
</dbReference>
<proteinExistence type="predicted"/>
<evidence type="ECO:0000259" key="1">
    <source>
        <dbReference type="Pfam" id="PF01609"/>
    </source>
</evidence>
<protein>
    <submittedName>
        <fullName evidence="2">IS5 family transposase</fullName>
    </submittedName>
</protein>
<name>A0AAF0FQF5_9EURY</name>
<dbReference type="Proteomes" id="UP001218895">
    <property type="component" value="Chromosome"/>
</dbReference>
<dbReference type="GO" id="GO:0004803">
    <property type="term" value="F:transposase activity"/>
    <property type="evidence" value="ECO:0007669"/>
    <property type="project" value="InterPro"/>
</dbReference>
<dbReference type="RefSeq" id="WP_278100639.1">
    <property type="nucleotide sequence ID" value="NZ_CP091092.1"/>
</dbReference>
<dbReference type="PANTHER" id="PTHR34631">
    <property type="match status" value="1"/>
</dbReference>
<organism evidence="2 3">
    <name type="scientific">Methanomicrobium antiquum</name>
    <dbReference type="NCBI Taxonomy" id="487686"/>
    <lineage>
        <taxon>Archaea</taxon>
        <taxon>Methanobacteriati</taxon>
        <taxon>Methanobacteriota</taxon>
        <taxon>Stenosarchaea group</taxon>
        <taxon>Methanomicrobia</taxon>
        <taxon>Methanomicrobiales</taxon>
        <taxon>Methanomicrobiaceae</taxon>
        <taxon>Methanomicrobium</taxon>
    </lineage>
</organism>
<reference evidence="2" key="1">
    <citation type="submission" date="2022-01" db="EMBL/GenBank/DDBJ databases">
        <title>Complete genome of Methanomicrobium antiquum DSM 21220.</title>
        <authorList>
            <person name="Chen S.-C."/>
            <person name="You Y.-T."/>
            <person name="Zhou Y.-Z."/>
            <person name="Lai M.-C."/>
        </authorList>
    </citation>
    <scope>NUCLEOTIDE SEQUENCE</scope>
    <source>
        <strain evidence="2">DSM 21220</strain>
    </source>
</reference>
<dbReference type="PANTHER" id="PTHR34631:SF3">
    <property type="entry name" value="ISSOD12 TRANSPOSASE TNPA_ISSOD12"/>
    <property type="match status" value="1"/>
</dbReference>
<dbReference type="AlphaFoldDB" id="A0AAF0FQF5"/>
<dbReference type="GeneID" id="79949789"/>
<evidence type="ECO:0000313" key="2">
    <source>
        <dbReference type="EMBL" id="WFN37800.1"/>
    </source>
</evidence>